<gene>
    <name evidence="5" type="ORF">EM6_3392</name>
</gene>
<accession>A0A3G9GA51</accession>
<name>A0A3G9GA51_9CAUL</name>
<comment type="similarity">
    <text evidence="2">Belongs to the bacterial solute-binding protein 2 family.</text>
</comment>
<dbReference type="Proteomes" id="UP000278756">
    <property type="component" value="Plasmid pASEM-1"/>
</dbReference>
<dbReference type="Pfam" id="PF13407">
    <property type="entry name" value="Peripla_BP_4"/>
    <property type="match status" value="1"/>
</dbReference>
<keyword evidence="3" id="KW-0732">Signal</keyword>
<dbReference type="InterPro" id="IPR006311">
    <property type="entry name" value="TAT_signal"/>
</dbReference>
<reference evidence="6" key="1">
    <citation type="journal article" date="2017" name="Biotechnol. Biofuels">
        <title>Evaluation of environmental bacterial communities as a factor affecting the growth of duckweed Lemna minor.</title>
        <authorList>
            <person name="Ishizawa H."/>
            <person name="Kuroda M."/>
            <person name="Morikawa M."/>
            <person name="Ike M."/>
        </authorList>
    </citation>
    <scope>NUCLEOTIDE SEQUENCE [LARGE SCALE GENOMIC DNA]</scope>
    <source>
        <strain evidence="6">M6</strain>
    </source>
</reference>
<dbReference type="AlphaFoldDB" id="A0A3G9GA51"/>
<reference evidence="6" key="2">
    <citation type="journal article" date="2017" name="Plant Physiol. Biochem.">
        <title>Differential oxidative and antioxidative response of duckweed Lemna minor toward plant growth promoting/inhibiting bacteria.</title>
        <authorList>
            <person name="Ishizawa H."/>
            <person name="Kuroda M."/>
            <person name="Morikawa M."/>
            <person name="Ike M."/>
        </authorList>
    </citation>
    <scope>NUCLEOTIDE SEQUENCE [LARGE SCALE GENOMIC DNA]</scope>
    <source>
        <strain evidence="6">M6</strain>
    </source>
</reference>
<evidence type="ECO:0000256" key="3">
    <source>
        <dbReference type="ARBA" id="ARBA00022729"/>
    </source>
</evidence>
<keyword evidence="5" id="KW-0614">Plasmid</keyword>
<dbReference type="InterPro" id="IPR025997">
    <property type="entry name" value="SBP_2_dom"/>
</dbReference>
<dbReference type="InterPro" id="IPR028082">
    <property type="entry name" value="Peripla_BP_I"/>
</dbReference>
<dbReference type="PANTHER" id="PTHR46847:SF1">
    <property type="entry name" value="D-ALLOSE-BINDING PERIPLASMIC PROTEIN-RELATED"/>
    <property type="match status" value="1"/>
</dbReference>
<comment type="subcellular location">
    <subcellularLocation>
        <location evidence="1">Cell envelope</location>
    </subcellularLocation>
</comment>
<protein>
    <submittedName>
        <fullName evidence="5">Inositol transport system sugar-binding protein</fullName>
    </submittedName>
</protein>
<sequence>MSINRRHLLAASLGMGLGLGLTACQKSGSASATDGIVVSFSDLSQPFFVAMRRDLEDEANKLGVKVQVLDGQNNSSKQVSDLEAARVQGISAVIIAPTDSKALASATDALIDEKTVVVSVDRQIGGGKHPVPHFGANNVEGGRAMADWVVKTYPKGAKVVVITNDPGSTSSIERVKGVHEGLAAGGAAYQIVAEQTGNSKRDQALSVTQNVLTSMGGAHPDVILCLNDDMAMGALEAIRGAGFTTQQIAVLGFDAIPEALKRIRDGEMAASVEQNPGEQIRSALRAVVANLKDKTPIVSKSLTPVLITRDTLAQASRIGEVK</sequence>
<geneLocation type="plasmid" evidence="6">
    <name>pasem-1 dna</name>
</geneLocation>
<dbReference type="PANTHER" id="PTHR46847">
    <property type="entry name" value="D-ALLOSE-BINDING PERIPLASMIC PROTEIN-RELATED"/>
    <property type="match status" value="1"/>
</dbReference>
<evidence type="ECO:0000259" key="4">
    <source>
        <dbReference type="Pfam" id="PF13407"/>
    </source>
</evidence>
<evidence type="ECO:0000313" key="6">
    <source>
        <dbReference type="Proteomes" id="UP000278756"/>
    </source>
</evidence>
<dbReference type="Gene3D" id="3.40.50.2300">
    <property type="match status" value="2"/>
</dbReference>
<feature type="domain" description="Periplasmic binding protein" evidence="4">
    <location>
        <begin position="36"/>
        <end position="294"/>
    </location>
</feature>
<dbReference type="GO" id="GO:0030246">
    <property type="term" value="F:carbohydrate binding"/>
    <property type="evidence" value="ECO:0007669"/>
    <property type="project" value="UniProtKB-ARBA"/>
</dbReference>
<evidence type="ECO:0000313" key="5">
    <source>
        <dbReference type="EMBL" id="BBF82751.1"/>
    </source>
</evidence>
<dbReference type="EMBL" id="AP018829">
    <property type="protein sequence ID" value="BBF82751.1"/>
    <property type="molecule type" value="Genomic_DNA"/>
</dbReference>
<dbReference type="PROSITE" id="PS51318">
    <property type="entry name" value="TAT"/>
    <property type="match status" value="1"/>
</dbReference>
<dbReference type="GO" id="GO:0030313">
    <property type="term" value="C:cell envelope"/>
    <property type="evidence" value="ECO:0007669"/>
    <property type="project" value="UniProtKB-SubCell"/>
</dbReference>
<proteinExistence type="inferred from homology"/>
<dbReference type="PROSITE" id="PS51257">
    <property type="entry name" value="PROKAR_LIPOPROTEIN"/>
    <property type="match status" value="1"/>
</dbReference>
<evidence type="ECO:0000256" key="2">
    <source>
        <dbReference type="ARBA" id="ARBA00007639"/>
    </source>
</evidence>
<organism evidence="5 6">
    <name type="scientific">Asticcacaulis excentricus</name>
    <dbReference type="NCBI Taxonomy" id="78587"/>
    <lineage>
        <taxon>Bacteria</taxon>
        <taxon>Pseudomonadati</taxon>
        <taxon>Pseudomonadota</taxon>
        <taxon>Alphaproteobacteria</taxon>
        <taxon>Caulobacterales</taxon>
        <taxon>Caulobacteraceae</taxon>
        <taxon>Asticcacaulis</taxon>
    </lineage>
</organism>
<dbReference type="SUPFAM" id="SSF53822">
    <property type="entry name" value="Periplasmic binding protein-like I"/>
    <property type="match status" value="1"/>
</dbReference>
<dbReference type="RefSeq" id="WP_126424367.1">
    <property type="nucleotide sequence ID" value="NZ_AP018829.1"/>
</dbReference>
<dbReference type="OrthoDB" id="3837830at2"/>
<evidence type="ECO:0000256" key="1">
    <source>
        <dbReference type="ARBA" id="ARBA00004196"/>
    </source>
</evidence>